<dbReference type="AlphaFoldDB" id="A0A0M2T0X5"/>
<dbReference type="EMBL" id="LAYY01000005">
    <property type="protein sequence ID" value="KKK38882.1"/>
    <property type="molecule type" value="Genomic_DNA"/>
</dbReference>
<evidence type="ECO:0000256" key="5">
    <source>
        <dbReference type="ARBA" id="ARBA00022847"/>
    </source>
</evidence>
<dbReference type="Pfam" id="PF00939">
    <property type="entry name" value="Na_sulph_symp"/>
    <property type="match status" value="1"/>
</dbReference>
<feature type="transmembrane region" description="Helical" evidence="9">
    <location>
        <begin position="164"/>
        <end position="193"/>
    </location>
</feature>
<evidence type="ECO:0000313" key="11">
    <source>
        <dbReference type="Proteomes" id="UP000034166"/>
    </source>
</evidence>
<evidence type="ECO:0000256" key="4">
    <source>
        <dbReference type="ARBA" id="ARBA00022692"/>
    </source>
</evidence>
<feature type="transmembrane region" description="Helical" evidence="9">
    <location>
        <begin position="430"/>
        <end position="452"/>
    </location>
</feature>
<dbReference type="RefSeq" id="WP_046522816.1">
    <property type="nucleotide sequence ID" value="NZ_LAYY01000005.1"/>
</dbReference>
<dbReference type="PANTHER" id="PTHR10283">
    <property type="entry name" value="SOLUTE CARRIER FAMILY 13 MEMBER"/>
    <property type="match status" value="1"/>
</dbReference>
<protein>
    <recommendedName>
        <fullName evidence="3">Sodium-dependent dicarboxylate transporter SdcS</fullName>
    </recommendedName>
    <alternativeName>
        <fullName evidence="8">Na(+)/dicarboxylate symporter</fullName>
    </alternativeName>
</protein>
<name>A0A0M2T0X5_9BACI</name>
<keyword evidence="6 9" id="KW-1133">Transmembrane helix</keyword>
<organism evidence="10 11">
    <name type="scientific">Mesobacillus campisalis</name>
    <dbReference type="NCBI Taxonomy" id="1408103"/>
    <lineage>
        <taxon>Bacteria</taxon>
        <taxon>Bacillati</taxon>
        <taxon>Bacillota</taxon>
        <taxon>Bacilli</taxon>
        <taxon>Bacillales</taxon>
        <taxon>Bacillaceae</taxon>
        <taxon>Mesobacillus</taxon>
    </lineage>
</organism>
<evidence type="ECO:0000256" key="1">
    <source>
        <dbReference type="ARBA" id="ARBA00004141"/>
    </source>
</evidence>
<evidence type="ECO:0000313" key="10">
    <source>
        <dbReference type="EMBL" id="KKK38882.1"/>
    </source>
</evidence>
<dbReference type="OrthoDB" id="2339361at2"/>
<evidence type="ECO:0000256" key="3">
    <source>
        <dbReference type="ARBA" id="ARBA00020150"/>
    </source>
</evidence>
<dbReference type="PATRIC" id="fig|1408103.3.peg.1327"/>
<feature type="transmembrane region" description="Helical" evidence="9">
    <location>
        <begin position="116"/>
        <end position="144"/>
    </location>
</feature>
<dbReference type="GO" id="GO:1905039">
    <property type="term" value="P:carboxylic acid transmembrane transport"/>
    <property type="evidence" value="ECO:0007669"/>
    <property type="project" value="UniProtKB-ARBA"/>
</dbReference>
<feature type="transmembrane region" description="Helical" evidence="9">
    <location>
        <begin position="313"/>
        <end position="337"/>
    </location>
</feature>
<reference evidence="10 11" key="1">
    <citation type="submission" date="2015-04" db="EMBL/GenBank/DDBJ databases">
        <title>Taxonomic description and genome sequence of Bacillus campisalis sp. nov., a novel member of the genus Bacillus isolated from solar saltern.</title>
        <authorList>
            <person name="Mathan Kumar R."/>
            <person name="Kaur G."/>
            <person name="Kumar A."/>
            <person name="Singh N.K."/>
            <person name="Kaur N."/>
            <person name="Kumar N."/>
            <person name="Mayilraj S."/>
        </authorList>
    </citation>
    <scope>NUCLEOTIDE SEQUENCE [LARGE SCALE GENOMIC DNA]</scope>
    <source>
        <strain evidence="10 11">SA2-6</strain>
    </source>
</reference>
<dbReference type="InterPro" id="IPR001898">
    <property type="entry name" value="SLC13A/DASS"/>
</dbReference>
<dbReference type="GO" id="GO:0008514">
    <property type="term" value="F:organic anion transmembrane transporter activity"/>
    <property type="evidence" value="ECO:0007669"/>
    <property type="project" value="UniProtKB-ARBA"/>
</dbReference>
<feature type="transmembrane region" description="Helical" evidence="9">
    <location>
        <begin position="387"/>
        <end position="410"/>
    </location>
</feature>
<feature type="transmembrane region" description="Helical" evidence="9">
    <location>
        <begin position="282"/>
        <end position="301"/>
    </location>
</feature>
<comment type="caution">
    <text evidence="10">The sequence shown here is derived from an EMBL/GenBank/DDBJ whole genome shotgun (WGS) entry which is preliminary data.</text>
</comment>
<evidence type="ECO:0000256" key="8">
    <source>
        <dbReference type="ARBA" id="ARBA00031174"/>
    </source>
</evidence>
<evidence type="ECO:0000256" key="9">
    <source>
        <dbReference type="SAM" id="Phobius"/>
    </source>
</evidence>
<dbReference type="GO" id="GO:0005886">
    <property type="term" value="C:plasma membrane"/>
    <property type="evidence" value="ECO:0007669"/>
    <property type="project" value="TreeGrafter"/>
</dbReference>
<dbReference type="GO" id="GO:0015293">
    <property type="term" value="F:symporter activity"/>
    <property type="evidence" value="ECO:0007669"/>
    <property type="project" value="UniProtKB-KW"/>
</dbReference>
<keyword evidence="7 9" id="KW-0472">Membrane</keyword>
<proteinExistence type="inferred from homology"/>
<keyword evidence="5" id="KW-0769">Symport</keyword>
<feature type="transmembrane region" description="Helical" evidence="9">
    <location>
        <begin position="205"/>
        <end position="228"/>
    </location>
</feature>
<feature type="transmembrane region" description="Helical" evidence="9">
    <location>
        <begin position="77"/>
        <end position="96"/>
    </location>
</feature>
<comment type="subcellular location">
    <subcellularLocation>
        <location evidence="1">Membrane</location>
        <topology evidence="1">Multi-pass membrane protein</topology>
    </subcellularLocation>
</comment>
<keyword evidence="4 9" id="KW-0812">Transmembrane</keyword>
<feature type="transmembrane region" description="Helical" evidence="9">
    <location>
        <begin position="349"/>
        <end position="375"/>
    </location>
</feature>
<accession>A0A0M2T0X5</accession>
<dbReference type="Proteomes" id="UP000034166">
    <property type="component" value="Unassembled WGS sequence"/>
</dbReference>
<keyword evidence="5" id="KW-0813">Transport</keyword>
<gene>
    <name evidence="10" type="ORF">WQ57_05905</name>
</gene>
<comment type="similarity">
    <text evidence="2">Belongs to the SLC13A/DASS transporter (TC 2.A.47) family. NADC subfamily.</text>
</comment>
<evidence type="ECO:0000256" key="6">
    <source>
        <dbReference type="ARBA" id="ARBA00022989"/>
    </source>
</evidence>
<evidence type="ECO:0000256" key="2">
    <source>
        <dbReference type="ARBA" id="ARBA00006772"/>
    </source>
</evidence>
<keyword evidence="11" id="KW-1185">Reference proteome</keyword>
<evidence type="ECO:0000256" key="7">
    <source>
        <dbReference type="ARBA" id="ARBA00023136"/>
    </source>
</evidence>
<dbReference type="PANTHER" id="PTHR10283:SF82">
    <property type="entry name" value="SOLUTE CARRIER FAMILY 13 MEMBER 2"/>
    <property type="match status" value="1"/>
</dbReference>
<sequence length="453" mass="49693">MKKRILLALAGLLYLGFFLLPFQSDIKVRALAALVIIQILWVGNVFPLAYSSLLVMLLFSFHFLSYEETLSYMGSDVVWLLFAMFVMSRAFIDTGLADRLSLSILKGSRGASKALIFISFVLSFVLSILVPSNVGKAGLLASVLDSLVRSLKAVNSVSNLGKSLFIGITYLIPITGAFIATGASSTIYAYSLFSEIGPSIHYLEWVLLFGVPILVFSGLLWLVFILMFPPEQINKEHLLLLIDEKMGELGKMSLREKKMLGIMGVTLILWVFQNVHGYSIPLIGLLGACLTVFPGIGVWKWEQARKAVNWDIVLFFASTLMVSGMLLGTGTIDWLAGYLNSFLAGQSPLMIVLILIVLTALMRIMFVNVLGFLAIMLPIAISLGDTLIGVSALTLAKAVFLAGIPGFFFITQSPVHITSYPYGHFTEKDLFRAGVVSALLWIGVILGSFLVYW</sequence>